<dbReference type="SMART" id="SM00355">
    <property type="entry name" value="ZnF_C2H2"/>
    <property type="match status" value="3"/>
</dbReference>
<evidence type="ECO:0000256" key="2">
    <source>
        <dbReference type="ARBA" id="ARBA00022737"/>
    </source>
</evidence>
<dbReference type="PANTHER" id="PTHR24409:SF295">
    <property type="entry name" value="AZ2-RELATED"/>
    <property type="match status" value="1"/>
</dbReference>
<dbReference type="GO" id="GO:0008270">
    <property type="term" value="F:zinc ion binding"/>
    <property type="evidence" value="ECO:0007669"/>
    <property type="project" value="UniProtKB-KW"/>
</dbReference>
<keyword evidence="9" id="KW-1185">Reference proteome</keyword>
<feature type="region of interest" description="Disordered" evidence="6">
    <location>
        <begin position="1"/>
        <end position="84"/>
    </location>
</feature>
<dbReference type="PANTHER" id="PTHR24409">
    <property type="entry name" value="ZINC FINGER PROTEIN 142"/>
    <property type="match status" value="1"/>
</dbReference>
<protein>
    <recommendedName>
        <fullName evidence="7">C2H2-type domain-containing protein</fullName>
    </recommendedName>
</protein>
<feature type="domain" description="C2H2-type" evidence="7">
    <location>
        <begin position="87"/>
        <end position="114"/>
    </location>
</feature>
<dbReference type="Gene3D" id="3.30.160.60">
    <property type="entry name" value="Classic Zinc Finger"/>
    <property type="match status" value="2"/>
</dbReference>
<organism evidence="8 9">
    <name type="scientific">Trichoderma asperellum (strain ATCC 204424 / CBS 433.97 / NBRC 101777)</name>
    <dbReference type="NCBI Taxonomy" id="1042311"/>
    <lineage>
        <taxon>Eukaryota</taxon>
        <taxon>Fungi</taxon>
        <taxon>Dikarya</taxon>
        <taxon>Ascomycota</taxon>
        <taxon>Pezizomycotina</taxon>
        <taxon>Sordariomycetes</taxon>
        <taxon>Hypocreomycetidae</taxon>
        <taxon>Hypocreales</taxon>
        <taxon>Hypocreaceae</taxon>
        <taxon>Trichoderma</taxon>
    </lineage>
</organism>
<dbReference type="STRING" id="1042311.A0A2T3ZGE4"/>
<dbReference type="Pfam" id="PF00096">
    <property type="entry name" value="zf-C2H2"/>
    <property type="match status" value="1"/>
</dbReference>
<dbReference type="Proteomes" id="UP000240493">
    <property type="component" value="Unassembled WGS sequence"/>
</dbReference>
<accession>A0A2T3ZGE4</accession>
<evidence type="ECO:0000313" key="9">
    <source>
        <dbReference type="Proteomes" id="UP000240493"/>
    </source>
</evidence>
<dbReference type="OrthoDB" id="3437960at2759"/>
<keyword evidence="3 5" id="KW-0863">Zinc-finger</keyword>
<dbReference type="GO" id="GO:0000981">
    <property type="term" value="F:DNA-binding transcription factor activity, RNA polymerase II-specific"/>
    <property type="evidence" value="ECO:0007669"/>
    <property type="project" value="TreeGrafter"/>
</dbReference>
<evidence type="ECO:0000256" key="6">
    <source>
        <dbReference type="SAM" id="MobiDB-lite"/>
    </source>
</evidence>
<evidence type="ECO:0000256" key="4">
    <source>
        <dbReference type="ARBA" id="ARBA00022833"/>
    </source>
</evidence>
<gene>
    <name evidence="8" type="ORF">M441DRAFT_336745</name>
</gene>
<dbReference type="SUPFAM" id="SSF57667">
    <property type="entry name" value="beta-beta-alpha zinc fingers"/>
    <property type="match status" value="1"/>
</dbReference>
<dbReference type="GO" id="GO:0005634">
    <property type="term" value="C:nucleus"/>
    <property type="evidence" value="ECO:0007669"/>
    <property type="project" value="TreeGrafter"/>
</dbReference>
<evidence type="ECO:0000259" key="7">
    <source>
        <dbReference type="PROSITE" id="PS50157"/>
    </source>
</evidence>
<keyword evidence="1" id="KW-0479">Metal-binding</keyword>
<dbReference type="AlphaFoldDB" id="A0A2T3ZGE4"/>
<dbReference type="FunFam" id="3.30.160.60:FF:000446">
    <property type="entry name" value="Zinc finger protein"/>
    <property type="match status" value="1"/>
</dbReference>
<evidence type="ECO:0000256" key="1">
    <source>
        <dbReference type="ARBA" id="ARBA00022723"/>
    </source>
</evidence>
<name>A0A2T3ZGE4_TRIA4</name>
<keyword evidence="2" id="KW-0677">Repeat</keyword>
<evidence type="ECO:0000256" key="5">
    <source>
        <dbReference type="PROSITE-ProRule" id="PRU00042"/>
    </source>
</evidence>
<keyword evidence="4" id="KW-0862">Zinc</keyword>
<dbReference type="EMBL" id="KZ679258">
    <property type="protein sequence ID" value="PTB43866.1"/>
    <property type="molecule type" value="Genomic_DNA"/>
</dbReference>
<feature type="compositionally biased region" description="Low complexity" evidence="6">
    <location>
        <begin position="26"/>
        <end position="42"/>
    </location>
</feature>
<dbReference type="PROSITE" id="PS00028">
    <property type="entry name" value="ZINC_FINGER_C2H2_1"/>
    <property type="match status" value="2"/>
</dbReference>
<dbReference type="PROSITE" id="PS50157">
    <property type="entry name" value="ZINC_FINGER_C2H2_2"/>
    <property type="match status" value="1"/>
</dbReference>
<proteinExistence type="predicted"/>
<sequence length="184" mass="21232">MGSQRESPARMSNDRNQAIDDTYATNNSSPTSFSFSDYSSNDSNDDINDGGSQSGPSVIRGDQRESPSSSEANEELSSESLNMVKPHKCDRCPRSFEKRHQLNRHIRWHEKPEKCPKCPYTAQYKKGITRHVWVHHSKWAENTNYPSIQETCKICKTILQRPDYVKRHMKEVHRGIKRQRGPRG</sequence>
<reference evidence="8 9" key="1">
    <citation type="submission" date="2016-07" db="EMBL/GenBank/DDBJ databases">
        <title>Multiple horizontal gene transfer events from other fungi enriched the ability of initially mycotrophic Trichoderma (Ascomycota) to feed on dead plant biomass.</title>
        <authorList>
            <consortium name="DOE Joint Genome Institute"/>
            <person name="Aerts A."/>
            <person name="Atanasova L."/>
            <person name="Chenthamara K."/>
            <person name="Zhang J."/>
            <person name="Grujic M."/>
            <person name="Henrissat B."/>
            <person name="Kuo A."/>
            <person name="Salamov A."/>
            <person name="Lipzen A."/>
            <person name="Labutti K."/>
            <person name="Barry K."/>
            <person name="Miao Y."/>
            <person name="Rahimi M.J."/>
            <person name="Shen Q."/>
            <person name="Grigoriev I.V."/>
            <person name="Kubicek C.P."/>
            <person name="Druzhinina I.S."/>
        </authorList>
    </citation>
    <scope>NUCLEOTIDE SEQUENCE [LARGE SCALE GENOMIC DNA]</scope>
    <source>
        <strain evidence="8 9">CBS 433.97</strain>
    </source>
</reference>
<dbReference type="InterPro" id="IPR013087">
    <property type="entry name" value="Znf_C2H2_type"/>
</dbReference>
<evidence type="ECO:0000256" key="3">
    <source>
        <dbReference type="ARBA" id="ARBA00022771"/>
    </source>
</evidence>
<dbReference type="InterPro" id="IPR036236">
    <property type="entry name" value="Znf_C2H2_sf"/>
</dbReference>
<dbReference type="GO" id="GO:0000977">
    <property type="term" value="F:RNA polymerase II transcription regulatory region sequence-specific DNA binding"/>
    <property type="evidence" value="ECO:0007669"/>
    <property type="project" value="TreeGrafter"/>
</dbReference>
<evidence type="ECO:0000313" key="8">
    <source>
        <dbReference type="EMBL" id="PTB43866.1"/>
    </source>
</evidence>